<dbReference type="SUPFAM" id="SSF57756">
    <property type="entry name" value="Retrovirus zinc finger-like domains"/>
    <property type="match status" value="1"/>
</dbReference>
<evidence type="ECO:0000256" key="4">
    <source>
        <dbReference type="ARBA" id="ARBA00022722"/>
    </source>
</evidence>
<dbReference type="InterPro" id="IPR054465">
    <property type="entry name" value="Integrase_p58-like_C"/>
</dbReference>
<dbReference type="FunFam" id="3.30.70.270:FF:000020">
    <property type="entry name" value="Transposon Tf2-6 polyprotein-like Protein"/>
    <property type="match status" value="1"/>
</dbReference>
<proteinExistence type="predicted"/>
<dbReference type="Gene3D" id="3.10.10.10">
    <property type="entry name" value="HIV Type 1 Reverse Transcriptase, subunit A, domain 1"/>
    <property type="match status" value="1"/>
</dbReference>
<dbReference type="Gene3D" id="1.10.340.70">
    <property type="match status" value="1"/>
</dbReference>
<dbReference type="FunFam" id="1.10.340.70:FF:000001">
    <property type="entry name" value="Retrovirus-related Pol polyprotein from transposon gypsy-like Protein"/>
    <property type="match status" value="1"/>
</dbReference>
<feature type="region of interest" description="Disordered" evidence="8">
    <location>
        <begin position="283"/>
        <end position="322"/>
    </location>
</feature>
<comment type="caution">
    <text evidence="11">The sequence shown here is derived from an EMBL/GenBank/DDBJ whole genome shotgun (WGS) entry which is preliminary data.</text>
</comment>
<dbReference type="InterPro" id="IPR038269">
    <property type="entry name" value="SCAN_sf"/>
</dbReference>
<evidence type="ECO:0000259" key="9">
    <source>
        <dbReference type="PROSITE" id="PS50878"/>
    </source>
</evidence>
<evidence type="ECO:0000256" key="3">
    <source>
        <dbReference type="ARBA" id="ARBA00022695"/>
    </source>
</evidence>
<dbReference type="CDD" id="cd09274">
    <property type="entry name" value="RNase_HI_RT_Ty3"/>
    <property type="match status" value="1"/>
</dbReference>
<evidence type="ECO:0000256" key="5">
    <source>
        <dbReference type="ARBA" id="ARBA00022759"/>
    </source>
</evidence>
<dbReference type="Pfam" id="PF22938">
    <property type="entry name" value="Integrase_p58_C"/>
    <property type="match status" value="1"/>
</dbReference>
<name>A0A9Q1BFY7_HOLLE</name>
<dbReference type="SUPFAM" id="SSF47353">
    <property type="entry name" value="Retrovirus capsid dimerization domain-like"/>
    <property type="match status" value="1"/>
</dbReference>
<feature type="region of interest" description="Disordered" evidence="8">
    <location>
        <begin position="1"/>
        <end position="23"/>
    </location>
</feature>
<evidence type="ECO:0000313" key="12">
    <source>
        <dbReference type="Proteomes" id="UP001152320"/>
    </source>
</evidence>
<dbReference type="Gene3D" id="1.10.4020.10">
    <property type="entry name" value="DNA breaking-rejoining enzymes"/>
    <property type="match status" value="1"/>
</dbReference>
<dbReference type="InterPro" id="IPR041588">
    <property type="entry name" value="Integrase_H2C2"/>
</dbReference>
<dbReference type="PROSITE" id="PS50994">
    <property type="entry name" value="INTEGRASE"/>
    <property type="match status" value="1"/>
</dbReference>
<dbReference type="CDD" id="cd01647">
    <property type="entry name" value="RT_LTR"/>
    <property type="match status" value="1"/>
</dbReference>
<keyword evidence="5" id="KW-0255">Endonuclease</keyword>
<feature type="compositionally biased region" description="Gly residues" evidence="8">
    <location>
        <begin position="54"/>
        <end position="68"/>
    </location>
</feature>
<evidence type="ECO:0000256" key="1">
    <source>
        <dbReference type="ARBA" id="ARBA00012493"/>
    </source>
</evidence>
<dbReference type="PROSITE" id="PS50878">
    <property type="entry name" value="RT_POL"/>
    <property type="match status" value="1"/>
</dbReference>
<dbReference type="Gene3D" id="3.30.70.270">
    <property type="match status" value="2"/>
</dbReference>
<dbReference type="InterPro" id="IPR021109">
    <property type="entry name" value="Peptidase_aspartic_dom_sf"/>
</dbReference>
<dbReference type="InterPro" id="IPR041373">
    <property type="entry name" value="RT_RNaseH"/>
</dbReference>
<dbReference type="Gene3D" id="4.10.60.10">
    <property type="entry name" value="Zinc finger, CCHC-type"/>
    <property type="match status" value="1"/>
</dbReference>
<keyword evidence="6" id="KW-0378">Hydrolase</keyword>
<dbReference type="GO" id="GO:0016787">
    <property type="term" value="F:hydrolase activity"/>
    <property type="evidence" value="ECO:0007669"/>
    <property type="project" value="UniProtKB-KW"/>
</dbReference>
<dbReference type="EC" id="2.7.7.49" evidence="1"/>
<feature type="domain" description="Integrase catalytic" evidence="10">
    <location>
        <begin position="700"/>
        <end position="858"/>
    </location>
</feature>
<dbReference type="GO" id="GO:0015074">
    <property type="term" value="P:DNA integration"/>
    <property type="evidence" value="ECO:0007669"/>
    <property type="project" value="InterPro"/>
</dbReference>
<evidence type="ECO:0000313" key="11">
    <source>
        <dbReference type="EMBL" id="KAJ8023192.1"/>
    </source>
</evidence>
<dbReference type="InterPro" id="IPR012337">
    <property type="entry name" value="RNaseH-like_sf"/>
</dbReference>
<dbReference type="SUPFAM" id="SSF56672">
    <property type="entry name" value="DNA/RNA polymerases"/>
    <property type="match status" value="1"/>
</dbReference>
<dbReference type="Pfam" id="PF00665">
    <property type="entry name" value="rve"/>
    <property type="match status" value="1"/>
</dbReference>
<evidence type="ECO:0000256" key="8">
    <source>
        <dbReference type="SAM" id="MobiDB-lite"/>
    </source>
</evidence>
<dbReference type="SUPFAM" id="SSF50630">
    <property type="entry name" value="Acid proteases"/>
    <property type="match status" value="1"/>
</dbReference>
<gene>
    <name evidence="11" type="ORF">HOLleu_38300</name>
</gene>
<dbReference type="FunFam" id="3.30.420.10:FF:000032">
    <property type="entry name" value="Retrovirus-related Pol polyprotein from transposon 297-like Protein"/>
    <property type="match status" value="1"/>
</dbReference>
<evidence type="ECO:0000259" key="10">
    <source>
        <dbReference type="PROSITE" id="PS50994"/>
    </source>
</evidence>
<keyword evidence="12" id="KW-1185">Reference proteome</keyword>
<dbReference type="OrthoDB" id="10051443at2759"/>
<dbReference type="InterPro" id="IPR001584">
    <property type="entry name" value="Integrase_cat-core"/>
</dbReference>
<dbReference type="Pfam" id="PF17917">
    <property type="entry name" value="RT_RNaseH"/>
    <property type="match status" value="1"/>
</dbReference>
<feature type="region of interest" description="Disordered" evidence="8">
    <location>
        <begin position="45"/>
        <end position="70"/>
    </location>
</feature>
<dbReference type="InterPro" id="IPR050951">
    <property type="entry name" value="Retrovirus_Pol_polyprotein"/>
</dbReference>
<dbReference type="InterPro" id="IPR036397">
    <property type="entry name" value="RNaseH_sf"/>
</dbReference>
<dbReference type="GO" id="GO:0008270">
    <property type="term" value="F:zinc ion binding"/>
    <property type="evidence" value="ECO:0007669"/>
    <property type="project" value="InterPro"/>
</dbReference>
<organism evidence="11 12">
    <name type="scientific">Holothuria leucospilota</name>
    <name type="common">Black long sea cucumber</name>
    <name type="synonym">Mertensiothuria leucospilota</name>
    <dbReference type="NCBI Taxonomy" id="206669"/>
    <lineage>
        <taxon>Eukaryota</taxon>
        <taxon>Metazoa</taxon>
        <taxon>Echinodermata</taxon>
        <taxon>Eleutherozoa</taxon>
        <taxon>Echinozoa</taxon>
        <taxon>Holothuroidea</taxon>
        <taxon>Aspidochirotacea</taxon>
        <taxon>Aspidochirotida</taxon>
        <taxon>Holothuriidae</taxon>
        <taxon>Holothuria</taxon>
    </lineage>
</organism>
<keyword evidence="4" id="KW-0540">Nuclease</keyword>
<dbReference type="InterPro" id="IPR003309">
    <property type="entry name" value="SCAN_dom"/>
</dbReference>
<accession>A0A9Q1BFY7</accession>
<feature type="compositionally biased region" description="Polar residues" evidence="8">
    <location>
        <begin position="1"/>
        <end position="10"/>
    </location>
</feature>
<dbReference type="Pfam" id="PF17921">
    <property type="entry name" value="Integrase_H2C2"/>
    <property type="match status" value="1"/>
</dbReference>
<reference evidence="11" key="1">
    <citation type="submission" date="2021-10" db="EMBL/GenBank/DDBJ databases">
        <title>Tropical sea cucumber genome reveals ecological adaptation and Cuvierian tubules defense mechanism.</title>
        <authorList>
            <person name="Chen T."/>
        </authorList>
    </citation>
    <scope>NUCLEOTIDE SEQUENCE</scope>
    <source>
        <strain evidence="11">Nanhai2018</strain>
        <tissue evidence="11">Muscle</tissue>
    </source>
</reference>
<dbReference type="GO" id="GO:0004519">
    <property type="term" value="F:endonuclease activity"/>
    <property type="evidence" value="ECO:0007669"/>
    <property type="project" value="UniProtKB-KW"/>
</dbReference>
<dbReference type="Proteomes" id="UP001152320">
    <property type="component" value="Chromosome 20"/>
</dbReference>
<dbReference type="GO" id="GO:0003964">
    <property type="term" value="F:RNA-directed DNA polymerase activity"/>
    <property type="evidence" value="ECO:0007669"/>
    <property type="project" value="UniProtKB-KW"/>
</dbReference>
<dbReference type="CDD" id="cd00303">
    <property type="entry name" value="retropepsin_like"/>
    <property type="match status" value="1"/>
</dbReference>
<protein>
    <recommendedName>
        <fullName evidence="1">RNA-directed DNA polymerase</fullName>
        <ecNumber evidence="1">2.7.7.49</ecNumber>
    </recommendedName>
</protein>
<feature type="domain" description="Reverse transcriptase" evidence="9">
    <location>
        <begin position="1092"/>
        <end position="1270"/>
    </location>
</feature>
<dbReference type="InterPro" id="IPR036875">
    <property type="entry name" value="Znf_CCHC_sf"/>
</dbReference>
<keyword evidence="2" id="KW-0808">Transferase</keyword>
<dbReference type="Pfam" id="PF02023">
    <property type="entry name" value="SCAN"/>
    <property type="match status" value="1"/>
</dbReference>
<sequence length="1486" mass="167281">MADKNNSNRTVGPVTRSQDQHSVDGLPQVELESVFSSLGVNVGREPGTIDAGGNVPGGDSIGSQGGAGVNVAQGTAPGDLVQLELLKLIQDQRRELNARIAALEMGTPPGVAPFKLEIPRLTERDDIDTYLRAFEHLMSAYHISEDKWASHIAPRLTGKAREAYTSLPVGSLNNYKELKRVILARYQLNAEKYRQKFRGDVKGVNESYEEWGIRLKTLLGRWLDAAGVLPGETVDFQELILIEQALEKIPKDLAIWLREKQPKSLLQLTKLADEYVTVRGIRPQQSNSEKFRHPRSESNPPNFGGGTQMSASLPGRSATVSSNNNMAVRPKACFICNSTKHLANQCPHKNQQGSTNLTWGKAQSKVLRNNTSSSSGEVLFCKTNTNAYECKGYINGQEVTMLRDTGSDFTLVNRRLVGENFFLKNKTITLHGVDHRPLKFPVARVFLKSQYLTQWVKVGVSENLPRDVLLGNDLFAEPLSVFVLTRSQQREIDAELQREKDEISLTGVQSKPITLNCNDGEDGGKVFNGIETSLPEDGLEEDKQCIKVVNNENSDTMDCISSSSSQEVDIRQMQQREEAFKSLYDRLIPYDDIDKHRVCFYVKDKVLMRKWQTKLQNRNNKEYHQIVVPRQCREAILKVAHDIPMGGHLGIQKTRERILENFYWPGIFSDVSKYCRSCGICQKTTGRKDATKAPLHPLPIIDVPFKRIGMDLVGPLPRTKKGNRYVLVVVDYATRYPEAVPIANQEAETIAGELITIFSRVGIPEEIVSDQGANFTSKLMQEVCTSLEIDHLKSSPYHPQTNGLVERFNGTLKAMLRAFVTQAPETWDRYIPYLLFAYREVPQSSTGFSPFELLYGRKVRGPLDVIKEGWIGNHSHSEEGKNLIDYVLDMRSRMAELAILAQKNMATAQCEQKEWYDKTARSRSYGVGQKVLVFLPTASGKLQAEWQGPYEITSKVGDTDYEVNTGSVRKKMRIFHVNMMRPWTERFCLYAQALGLGEHTNETSNDSGIGYQPTRTQNWSDVHISDQLTPTQRSDVENLLQEFDSIMSDVPGRTQITKHDVYVTDEVPITQKAYRLPQAKRVEIKSQLEQMLEAGIIKPSTSAWASPIVSVPKQDGTIRICTDYRRLNQVTKFDAYPMPRIDDIIDDVSGAPYISTLDLTKGYYQVPLSESAREKSAFITPFGLFEYTVLPFGMKNSSACFQRLVDNVLRECSEFSKAYIDDIIIFSKTWEEHLNHLAAVLGRLRAAGLTVKPDKCKVAETSVPYLGYVIGNGKVGPEECKVKAIVNCPTPITKTDVRAFLGLAGYYRKLIPSFAQIASPLTDLTKKSKPNAITWSDECDQAFTTLKNIIKSKPVLQSPDFEKPFILQCDASERGLGAVLGQIGDDGEEHPVVFISRKLSRAEEIYPTIEKECLCIVWAVQKLQVYLLGRKFHIQTDHKPLVWLEQMKPHNRRLTRWAIILQEYDFDICHKKGADNSNADALSRMF</sequence>
<evidence type="ECO:0000256" key="6">
    <source>
        <dbReference type="ARBA" id="ARBA00022801"/>
    </source>
</evidence>
<keyword evidence="3" id="KW-0548">Nucleotidyltransferase</keyword>
<dbReference type="PANTHER" id="PTHR37984:SF5">
    <property type="entry name" value="PROTEIN NYNRIN-LIKE"/>
    <property type="match status" value="1"/>
</dbReference>
<dbReference type="SUPFAM" id="SSF53098">
    <property type="entry name" value="Ribonuclease H-like"/>
    <property type="match status" value="1"/>
</dbReference>
<dbReference type="InterPro" id="IPR043128">
    <property type="entry name" value="Rev_trsase/Diguanyl_cyclase"/>
</dbReference>
<dbReference type="EMBL" id="JAIZAY010000020">
    <property type="protein sequence ID" value="KAJ8023192.1"/>
    <property type="molecule type" value="Genomic_DNA"/>
</dbReference>
<evidence type="ECO:0000256" key="2">
    <source>
        <dbReference type="ARBA" id="ARBA00022679"/>
    </source>
</evidence>
<dbReference type="InterPro" id="IPR043502">
    <property type="entry name" value="DNA/RNA_pol_sf"/>
</dbReference>
<dbReference type="Gene3D" id="3.30.420.10">
    <property type="entry name" value="Ribonuclease H-like superfamily/Ribonuclease H"/>
    <property type="match status" value="1"/>
</dbReference>
<dbReference type="GO" id="GO:0003676">
    <property type="term" value="F:nucleic acid binding"/>
    <property type="evidence" value="ECO:0007669"/>
    <property type="project" value="InterPro"/>
</dbReference>
<dbReference type="PANTHER" id="PTHR37984">
    <property type="entry name" value="PROTEIN CBG26694"/>
    <property type="match status" value="1"/>
</dbReference>
<keyword evidence="7" id="KW-0695">RNA-directed DNA polymerase</keyword>
<dbReference type="Pfam" id="PF00078">
    <property type="entry name" value="RVT_1"/>
    <property type="match status" value="1"/>
</dbReference>
<evidence type="ECO:0000256" key="7">
    <source>
        <dbReference type="ARBA" id="ARBA00022918"/>
    </source>
</evidence>
<dbReference type="InterPro" id="IPR000477">
    <property type="entry name" value="RT_dom"/>
</dbReference>